<gene>
    <name evidence="1" type="ORF">GsuE55_37160</name>
</gene>
<organism evidence="1 2">
    <name type="scientific">Geobacillus subterraneus</name>
    <dbReference type="NCBI Taxonomy" id="129338"/>
    <lineage>
        <taxon>Bacteria</taxon>
        <taxon>Bacillati</taxon>
        <taxon>Bacillota</taxon>
        <taxon>Bacilli</taxon>
        <taxon>Bacillales</taxon>
        <taxon>Anoxybacillaceae</taxon>
        <taxon>Geobacillus</taxon>
    </lineage>
</organism>
<keyword evidence="1" id="KW-0614">Plasmid</keyword>
<sequence length="234" mass="26727">MLVGQMGYQARSCWADYVQLDVCGKSVTDVCQQWEVHPCERVILHGDWTKRGASENDIGKRWREYVEMILALKAKTHVLGITIHPPSRRQWPLSSFLEICGWIEREACVPVFVENRSDSSRWFSSVEEILKGLEFVRMTIDLPQLWISCRYDNSLFLSVCERLQRAPIGELHVANAKRINGRTYVGRKLNDGEIWLEEALQRLSHVPLGTLEILGGAATFESEQRQLQSILGGA</sequence>
<accession>A0A679FRV7</accession>
<protein>
    <recommendedName>
        <fullName evidence="3">Xylose isomerase-like TIM barrel domain-containing protein</fullName>
    </recommendedName>
</protein>
<dbReference type="RefSeq" id="WP_172418860.1">
    <property type="nucleotide sequence ID" value="NZ_AP022558.1"/>
</dbReference>
<dbReference type="Proteomes" id="UP000501421">
    <property type="component" value="Plasmid pGspE55-1"/>
</dbReference>
<evidence type="ECO:0000313" key="2">
    <source>
        <dbReference type="Proteomes" id="UP000501421"/>
    </source>
</evidence>
<dbReference type="AlphaFoldDB" id="A0A679FRV7"/>
<geneLocation type="plasmid" evidence="1 2">
    <name>pGspE55-1</name>
</geneLocation>
<name>A0A679FRV7_9BACL</name>
<evidence type="ECO:0008006" key="3">
    <source>
        <dbReference type="Google" id="ProtNLM"/>
    </source>
</evidence>
<proteinExistence type="predicted"/>
<evidence type="ECO:0000313" key="1">
    <source>
        <dbReference type="EMBL" id="BBW98883.1"/>
    </source>
</evidence>
<reference evidence="2" key="1">
    <citation type="journal article" date="2020" name="Microbiol. Resour. Announc.">
        <title>Complete Genome Sequence of Geobacillus sp. Strain E55-1, Isolated from Mine Geyser in Japan.</title>
        <authorList>
            <person name="Miyazaki K."/>
            <person name="Hase E."/>
            <person name="Tokito N."/>
        </authorList>
    </citation>
    <scope>NUCLEOTIDE SEQUENCE [LARGE SCALE GENOMIC DNA]</scope>
    <source>
        <strain evidence="2">E55-1</strain>
        <plasmid evidence="2">pGspE55-1</plasmid>
    </source>
</reference>
<dbReference type="EMBL" id="AP022558">
    <property type="protein sequence ID" value="BBW98883.1"/>
    <property type="molecule type" value="Genomic_DNA"/>
</dbReference>
<keyword evidence="2" id="KW-1185">Reference proteome</keyword>